<gene>
    <name evidence="2" type="ORF">GCM10022207_64100</name>
</gene>
<feature type="compositionally biased region" description="Basic and acidic residues" evidence="1">
    <location>
        <begin position="39"/>
        <end position="54"/>
    </location>
</feature>
<protein>
    <submittedName>
        <fullName evidence="2">Uncharacterized protein</fullName>
    </submittedName>
</protein>
<dbReference type="Proteomes" id="UP001501563">
    <property type="component" value="Unassembled WGS sequence"/>
</dbReference>
<organism evidence="2 3">
    <name type="scientific">Streptomyces lannensis</name>
    <dbReference type="NCBI Taxonomy" id="766498"/>
    <lineage>
        <taxon>Bacteria</taxon>
        <taxon>Bacillati</taxon>
        <taxon>Actinomycetota</taxon>
        <taxon>Actinomycetes</taxon>
        <taxon>Kitasatosporales</taxon>
        <taxon>Streptomycetaceae</taxon>
        <taxon>Streptomyces</taxon>
    </lineage>
</organism>
<evidence type="ECO:0000313" key="3">
    <source>
        <dbReference type="Proteomes" id="UP001501563"/>
    </source>
</evidence>
<feature type="region of interest" description="Disordered" evidence="1">
    <location>
        <begin position="39"/>
        <end position="64"/>
    </location>
</feature>
<reference evidence="3" key="1">
    <citation type="journal article" date="2019" name="Int. J. Syst. Evol. Microbiol.">
        <title>The Global Catalogue of Microorganisms (GCM) 10K type strain sequencing project: providing services to taxonomists for standard genome sequencing and annotation.</title>
        <authorList>
            <consortium name="The Broad Institute Genomics Platform"/>
            <consortium name="The Broad Institute Genome Sequencing Center for Infectious Disease"/>
            <person name="Wu L."/>
            <person name="Ma J."/>
        </authorList>
    </citation>
    <scope>NUCLEOTIDE SEQUENCE [LARGE SCALE GENOMIC DNA]</scope>
    <source>
        <strain evidence="3">JCM 16578</strain>
    </source>
</reference>
<keyword evidence="3" id="KW-1185">Reference proteome</keyword>
<accession>A0ABP7KWP5</accession>
<comment type="caution">
    <text evidence="2">The sequence shown here is derived from an EMBL/GenBank/DDBJ whole genome shotgun (WGS) entry which is preliminary data.</text>
</comment>
<evidence type="ECO:0000256" key="1">
    <source>
        <dbReference type="SAM" id="MobiDB-lite"/>
    </source>
</evidence>
<name>A0ABP7KWP5_9ACTN</name>
<dbReference type="EMBL" id="BAAAZA010000023">
    <property type="protein sequence ID" value="GAA3887848.1"/>
    <property type="molecule type" value="Genomic_DNA"/>
</dbReference>
<evidence type="ECO:0000313" key="2">
    <source>
        <dbReference type="EMBL" id="GAA3887848.1"/>
    </source>
</evidence>
<sequence length="64" mass="7071">MSGLGIRIPKGQDVIKVQVGRVHGMGLIDFTQPKQTELLRDAPLRRSPRSDRLVNSHRNPLGAS</sequence>
<proteinExistence type="predicted"/>